<accession>A0A0F6W7F3</accession>
<feature type="domain" description="DUF2126" evidence="2">
    <location>
        <begin position="221"/>
        <end position="671"/>
    </location>
</feature>
<dbReference type="KEGG" id="samy:DB32_006497"/>
<feature type="region of interest" description="Disordered" evidence="1">
    <location>
        <begin position="159"/>
        <end position="180"/>
    </location>
</feature>
<sequence length="688" mass="74890">MIDDALDTLDRAIGARFGHAIWIGSEPTFTDASSFDAEWNGAALGPTKEARARALVARIAARRPWCVVLRSVGRQYGAEEVPRWSYGLWGRRDRDVVWRGPLDPLLGAAVMTEHDARDACERARDAIAEALAAQGASVGCFETDHDLRIVARADGGPLEPSDERLLAPSPHDVKTPDRGLDDALAREGTWLFRLRVERAEGGSTVRLELPGIGRVDELERVFDLLARALAPVALPSLIFAGHPPPVDARIAHATVTPDPAVIEVNAAPHATARAFADDAREWHDAARDVGLAPRRLFYDGEASDSGGGGQITIGGPSADESPFFVAPALLPRLVTLCAAHPSLSYLFAVDNVGPWSQSPRADEGVRASFGELVFAIERIARGAHALDRDTLQGTLGPFLRDVTGNAHRAEINVEKLWNADLPQRGRLGLVELRAFRMARSPERAAALGAMVRAIVAYLATTEIPLELPDWGDALHDRWLLPTFLARDLDEVLATLRGAGLGLGRALEDELRATPERVIGVAEDGQSRLTITRALEIWPLIGDAGSQEQHAARWIDASTRRIEIRVDGAPGSRIMVNGHAIALRALDDHTALRGVRHRAFIPARGLHPGVAAQVPLRITWQREGAARALEATLHDWRPGGGAYDGLPQDDDEARRRREERFVVREIDAPEIQHADDAARWTIDLRAHCA</sequence>
<evidence type="ECO:0000259" key="2">
    <source>
        <dbReference type="Pfam" id="PF09899"/>
    </source>
</evidence>
<dbReference type="Pfam" id="PF09899">
    <property type="entry name" value="DUF2126"/>
    <property type="match status" value="2"/>
</dbReference>
<proteinExistence type="predicted"/>
<dbReference type="EMBL" id="CP011125">
    <property type="protein sequence ID" value="AKF09348.1"/>
    <property type="molecule type" value="Genomic_DNA"/>
</dbReference>
<organism evidence="3 4">
    <name type="scientific">Sandaracinus amylolyticus</name>
    <dbReference type="NCBI Taxonomy" id="927083"/>
    <lineage>
        <taxon>Bacteria</taxon>
        <taxon>Pseudomonadati</taxon>
        <taxon>Myxococcota</taxon>
        <taxon>Polyangia</taxon>
        <taxon>Polyangiales</taxon>
        <taxon>Sandaracinaceae</taxon>
        <taxon>Sandaracinus</taxon>
    </lineage>
</organism>
<dbReference type="RefSeq" id="WP_053236404.1">
    <property type="nucleotide sequence ID" value="NZ_CP011125.1"/>
</dbReference>
<dbReference type="InterPro" id="IPR018667">
    <property type="entry name" value="DUF2126"/>
</dbReference>
<protein>
    <submittedName>
        <fullName evidence="3">Large protein containing transglutaminase-like domain protein</fullName>
    </submittedName>
</protein>
<feature type="domain" description="DUF2126" evidence="2">
    <location>
        <begin position="22"/>
        <end position="138"/>
    </location>
</feature>
<evidence type="ECO:0000256" key="1">
    <source>
        <dbReference type="SAM" id="MobiDB-lite"/>
    </source>
</evidence>
<feature type="compositionally biased region" description="Basic and acidic residues" evidence="1">
    <location>
        <begin position="161"/>
        <end position="180"/>
    </location>
</feature>
<evidence type="ECO:0000313" key="3">
    <source>
        <dbReference type="EMBL" id="AKF09348.1"/>
    </source>
</evidence>
<dbReference type="Proteomes" id="UP000034883">
    <property type="component" value="Chromosome"/>
</dbReference>
<gene>
    <name evidence="3" type="ORF">DB32_006497</name>
</gene>
<dbReference type="AlphaFoldDB" id="A0A0F6W7F3"/>
<evidence type="ECO:0000313" key="4">
    <source>
        <dbReference type="Proteomes" id="UP000034883"/>
    </source>
</evidence>
<name>A0A0F6W7F3_9BACT</name>
<reference evidence="3 4" key="1">
    <citation type="submission" date="2015-03" db="EMBL/GenBank/DDBJ databases">
        <title>Genome assembly of Sandaracinus amylolyticus DSM 53668.</title>
        <authorList>
            <person name="Sharma G."/>
            <person name="Subramanian S."/>
        </authorList>
    </citation>
    <scope>NUCLEOTIDE SEQUENCE [LARGE SCALE GENOMIC DNA]</scope>
    <source>
        <strain evidence="3 4">DSM 53668</strain>
    </source>
</reference>
<dbReference type="STRING" id="927083.DB32_006497"/>
<dbReference type="OrthoDB" id="9804872at2"/>
<keyword evidence="4" id="KW-1185">Reference proteome</keyword>